<sequence>MLIQFTFMPPEHLQQEMTAKFSELTFHFQNGLKVNDPLLSQCEILVTYGEDLQDSHILNGTNLRWIMVVSAGLEKMPLNVIKEKNIRVTNARGIHKIPMAEYTIGRILEVEKKMRELREQEKEHKWDRNLSYGELTGKTILINGAGAIGSEIGRLAKAFGMHTIGVNRSGKNADHIDKLYKIGDLLSIIDQGDYIVSVLPSTAETRHLLTDEHFGRMKSSGVFINIGRGDLVEEKTLLHALKSGQIAHAVLDVFHEEPLPANHPYWDMANVTVSPHISSISKNYLPRAFAIFVNNLEEYLKGSNEFINLIDLERGY</sequence>
<comment type="caution">
    <text evidence="7">The sequence shown here is derived from an EMBL/GenBank/DDBJ whole genome shotgun (WGS) entry which is preliminary data.</text>
</comment>
<dbReference type="SUPFAM" id="SSF51735">
    <property type="entry name" value="NAD(P)-binding Rossmann-fold domains"/>
    <property type="match status" value="1"/>
</dbReference>
<dbReference type="Pfam" id="PF00389">
    <property type="entry name" value="2-Hacid_dh"/>
    <property type="match status" value="1"/>
</dbReference>
<evidence type="ECO:0000256" key="3">
    <source>
        <dbReference type="ARBA" id="ARBA00023027"/>
    </source>
</evidence>
<dbReference type="InterPro" id="IPR006140">
    <property type="entry name" value="D-isomer_DH_NAD-bd"/>
</dbReference>
<feature type="domain" description="D-isomer specific 2-hydroxyacid dehydrogenase catalytic" evidence="5">
    <location>
        <begin position="20"/>
        <end position="303"/>
    </location>
</feature>
<organism evidence="7 8">
    <name type="scientific">Peribacillus deserti</name>
    <dbReference type="NCBI Taxonomy" id="673318"/>
    <lineage>
        <taxon>Bacteria</taxon>
        <taxon>Bacillati</taxon>
        <taxon>Bacillota</taxon>
        <taxon>Bacilli</taxon>
        <taxon>Bacillales</taxon>
        <taxon>Bacillaceae</taxon>
        <taxon>Peribacillus</taxon>
    </lineage>
</organism>
<name>A0ABS2QK93_9BACI</name>
<comment type="similarity">
    <text evidence="1 4">Belongs to the D-isomer specific 2-hydroxyacid dehydrogenase family.</text>
</comment>
<evidence type="ECO:0000259" key="6">
    <source>
        <dbReference type="Pfam" id="PF02826"/>
    </source>
</evidence>
<dbReference type="SUPFAM" id="SSF52283">
    <property type="entry name" value="Formate/glycerate dehydrogenase catalytic domain-like"/>
    <property type="match status" value="1"/>
</dbReference>
<dbReference type="PANTHER" id="PTHR43333:SF1">
    <property type="entry name" value="D-ISOMER SPECIFIC 2-HYDROXYACID DEHYDROGENASE NAD-BINDING DOMAIN-CONTAINING PROTEIN"/>
    <property type="match status" value="1"/>
</dbReference>
<evidence type="ECO:0000256" key="4">
    <source>
        <dbReference type="RuleBase" id="RU003719"/>
    </source>
</evidence>
<dbReference type="CDD" id="cd05300">
    <property type="entry name" value="2-Hacid_dh_1"/>
    <property type="match status" value="1"/>
</dbReference>
<evidence type="ECO:0000256" key="1">
    <source>
        <dbReference type="ARBA" id="ARBA00005854"/>
    </source>
</evidence>
<proteinExistence type="inferred from homology"/>
<dbReference type="Pfam" id="PF02826">
    <property type="entry name" value="2-Hacid_dh_C"/>
    <property type="match status" value="1"/>
</dbReference>
<dbReference type="RefSeq" id="WP_204544424.1">
    <property type="nucleotide sequence ID" value="NZ_JAFBFI010000014.1"/>
</dbReference>
<dbReference type="PROSITE" id="PS00671">
    <property type="entry name" value="D_2_HYDROXYACID_DH_3"/>
    <property type="match status" value="1"/>
</dbReference>
<evidence type="ECO:0000313" key="7">
    <source>
        <dbReference type="EMBL" id="MBM7693590.1"/>
    </source>
</evidence>
<dbReference type="PANTHER" id="PTHR43333">
    <property type="entry name" value="2-HACID_DH_C DOMAIN-CONTAINING PROTEIN"/>
    <property type="match status" value="1"/>
</dbReference>
<reference evidence="7 8" key="1">
    <citation type="submission" date="2021-01" db="EMBL/GenBank/DDBJ databases">
        <title>Genomic Encyclopedia of Type Strains, Phase IV (KMG-IV): sequencing the most valuable type-strain genomes for metagenomic binning, comparative biology and taxonomic classification.</title>
        <authorList>
            <person name="Goeker M."/>
        </authorList>
    </citation>
    <scope>NUCLEOTIDE SEQUENCE [LARGE SCALE GENOMIC DNA]</scope>
    <source>
        <strain evidence="7 8">DSM 105482</strain>
    </source>
</reference>
<keyword evidence="3" id="KW-0520">NAD</keyword>
<accession>A0ABS2QK93</accession>
<evidence type="ECO:0000313" key="8">
    <source>
        <dbReference type="Proteomes" id="UP000823486"/>
    </source>
</evidence>
<feature type="domain" description="D-isomer specific 2-hydroxyacid dehydrogenase NAD-binding" evidence="6">
    <location>
        <begin position="105"/>
        <end position="278"/>
    </location>
</feature>
<evidence type="ECO:0000259" key="5">
    <source>
        <dbReference type="Pfam" id="PF00389"/>
    </source>
</evidence>
<protein>
    <submittedName>
        <fullName evidence="7">Phosphoglycerate dehydrogenase-like enzyme</fullName>
    </submittedName>
</protein>
<keyword evidence="8" id="KW-1185">Reference proteome</keyword>
<dbReference type="Proteomes" id="UP000823486">
    <property type="component" value="Unassembled WGS sequence"/>
</dbReference>
<keyword evidence="2 4" id="KW-0560">Oxidoreductase</keyword>
<dbReference type="InterPro" id="IPR029753">
    <property type="entry name" value="D-isomer_DH_CS"/>
</dbReference>
<gene>
    <name evidence="7" type="ORF">JOC77_003034</name>
</gene>
<dbReference type="InterPro" id="IPR036291">
    <property type="entry name" value="NAD(P)-bd_dom_sf"/>
</dbReference>
<dbReference type="Gene3D" id="3.40.50.720">
    <property type="entry name" value="NAD(P)-binding Rossmann-like Domain"/>
    <property type="match status" value="2"/>
</dbReference>
<dbReference type="EMBL" id="JAFBFI010000014">
    <property type="protein sequence ID" value="MBM7693590.1"/>
    <property type="molecule type" value="Genomic_DNA"/>
</dbReference>
<evidence type="ECO:0000256" key="2">
    <source>
        <dbReference type="ARBA" id="ARBA00023002"/>
    </source>
</evidence>
<dbReference type="InterPro" id="IPR006139">
    <property type="entry name" value="D-isomer_2_OHA_DH_cat_dom"/>
</dbReference>